<keyword evidence="2" id="KW-1185">Reference proteome</keyword>
<protein>
    <submittedName>
        <fullName evidence="1">Uncharacterized protein</fullName>
    </submittedName>
</protein>
<sequence>MSLNLPKLLSLHLDSVPILADEDGQAKPFSNCRKLNTLSINNCNVLYPNVIISDGSEILIIDNETLVNLTMDYTLRYKTVIWAPNIRSFTIKEARFHTWQEQKKKKHLKSILRSFEQPPKQVYHTLSEYCLYS</sequence>
<proteinExistence type="predicted"/>
<evidence type="ECO:0000313" key="1">
    <source>
        <dbReference type="EMBL" id="KAL2335209.1"/>
    </source>
</evidence>
<reference evidence="1 2" key="1">
    <citation type="submission" date="2024-08" db="EMBL/GenBank/DDBJ databases">
        <title>Insights into the chromosomal genome structure of Flemingia macrophylla.</title>
        <authorList>
            <person name="Ding Y."/>
            <person name="Zhao Y."/>
            <person name="Bi W."/>
            <person name="Wu M."/>
            <person name="Zhao G."/>
            <person name="Gong Y."/>
            <person name="Li W."/>
            <person name="Zhang P."/>
        </authorList>
    </citation>
    <scope>NUCLEOTIDE SEQUENCE [LARGE SCALE GENOMIC DNA]</scope>
    <source>
        <strain evidence="1">DYQJB</strain>
        <tissue evidence="1">Leaf</tissue>
    </source>
</reference>
<gene>
    <name evidence="1" type="ORF">Fmac_016422</name>
</gene>
<dbReference type="AlphaFoldDB" id="A0ABD1MHG9"/>
<dbReference type="EMBL" id="JBGMDY010000005">
    <property type="protein sequence ID" value="KAL2335209.1"/>
    <property type="molecule type" value="Genomic_DNA"/>
</dbReference>
<comment type="caution">
    <text evidence="1">The sequence shown here is derived from an EMBL/GenBank/DDBJ whole genome shotgun (WGS) entry which is preliminary data.</text>
</comment>
<evidence type="ECO:0000313" key="2">
    <source>
        <dbReference type="Proteomes" id="UP001603857"/>
    </source>
</evidence>
<dbReference type="Proteomes" id="UP001603857">
    <property type="component" value="Unassembled WGS sequence"/>
</dbReference>
<name>A0ABD1MHG9_9FABA</name>
<organism evidence="1 2">
    <name type="scientific">Flemingia macrophylla</name>
    <dbReference type="NCBI Taxonomy" id="520843"/>
    <lineage>
        <taxon>Eukaryota</taxon>
        <taxon>Viridiplantae</taxon>
        <taxon>Streptophyta</taxon>
        <taxon>Embryophyta</taxon>
        <taxon>Tracheophyta</taxon>
        <taxon>Spermatophyta</taxon>
        <taxon>Magnoliopsida</taxon>
        <taxon>eudicotyledons</taxon>
        <taxon>Gunneridae</taxon>
        <taxon>Pentapetalae</taxon>
        <taxon>rosids</taxon>
        <taxon>fabids</taxon>
        <taxon>Fabales</taxon>
        <taxon>Fabaceae</taxon>
        <taxon>Papilionoideae</taxon>
        <taxon>50 kb inversion clade</taxon>
        <taxon>NPAAA clade</taxon>
        <taxon>indigoferoid/millettioid clade</taxon>
        <taxon>Phaseoleae</taxon>
        <taxon>Flemingia</taxon>
    </lineage>
</organism>
<accession>A0ABD1MHG9</accession>